<dbReference type="PANTHER" id="PTHR31375">
    <property type="match status" value="1"/>
</dbReference>
<evidence type="ECO:0008006" key="13">
    <source>
        <dbReference type="Google" id="ProtNLM"/>
    </source>
</evidence>
<keyword evidence="3" id="KW-0134">Cell wall</keyword>
<feature type="chain" id="PRO_5045436456" description="Polygalacturonase" evidence="10">
    <location>
        <begin position="28"/>
        <end position="448"/>
    </location>
</feature>
<dbReference type="Pfam" id="PF00295">
    <property type="entry name" value="Glyco_hydro_28"/>
    <property type="match status" value="2"/>
</dbReference>
<comment type="subcellular location">
    <subcellularLocation>
        <location evidence="1">Secreted</location>
        <location evidence="1">Cell wall</location>
    </subcellularLocation>
</comment>
<reference evidence="11 12" key="1">
    <citation type="submission" date="2024-03" db="EMBL/GenBank/DDBJ databases">
        <authorList>
            <person name="Gkanogiannis A."/>
            <person name="Becerra Lopez-Lavalle L."/>
        </authorList>
    </citation>
    <scope>NUCLEOTIDE SEQUENCE [LARGE SCALE GENOMIC DNA]</scope>
</reference>
<evidence type="ECO:0000256" key="9">
    <source>
        <dbReference type="SAM" id="MobiDB-lite"/>
    </source>
</evidence>
<evidence type="ECO:0000256" key="4">
    <source>
        <dbReference type="ARBA" id="ARBA00022525"/>
    </source>
</evidence>
<dbReference type="SUPFAM" id="SSF51126">
    <property type="entry name" value="Pectin lyase-like"/>
    <property type="match status" value="1"/>
</dbReference>
<evidence type="ECO:0000256" key="6">
    <source>
        <dbReference type="ARBA" id="ARBA00023295"/>
    </source>
</evidence>
<feature type="signal peptide" evidence="10">
    <location>
        <begin position="1"/>
        <end position="27"/>
    </location>
</feature>
<dbReference type="InterPro" id="IPR011050">
    <property type="entry name" value="Pectin_lyase_fold/virulence"/>
</dbReference>
<keyword evidence="12" id="KW-1185">Reference proteome</keyword>
<evidence type="ECO:0000256" key="3">
    <source>
        <dbReference type="ARBA" id="ARBA00022512"/>
    </source>
</evidence>
<evidence type="ECO:0000256" key="5">
    <source>
        <dbReference type="ARBA" id="ARBA00022801"/>
    </source>
</evidence>
<keyword evidence="7" id="KW-0961">Cell wall biogenesis/degradation</keyword>
<dbReference type="InterPro" id="IPR006626">
    <property type="entry name" value="PbH1"/>
</dbReference>
<dbReference type="InterPro" id="IPR012334">
    <property type="entry name" value="Pectin_lyas_fold"/>
</dbReference>
<dbReference type="InterPro" id="IPR000743">
    <property type="entry name" value="Glyco_hydro_28"/>
</dbReference>
<keyword evidence="5 8" id="KW-0378">Hydrolase</keyword>
<evidence type="ECO:0000256" key="2">
    <source>
        <dbReference type="ARBA" id="ARBA00008834"/>
    </source>
</evidence>
<protein>
    <recommendedName>
        <fullName evidence="13">Polygalacturonase</fullName>
    </recommendedName>
</protein>
<evidence type="ECO:0000313" key="11">
    <source>
        <dbReference type="EMBL" id="CAK9322324.1"/>
    </source>
</evidence>
<evidence type="ECO:0000256" key="1">
    <source>
        <dbReference type="ARBA" id="ARBA00004191"/>
    </source>
</evidence>
<accession>A0ABP0YP80</accession>
<dbReference type="EMBL" id="OZ021739">
    <property type="protein sequence ID" value="CAK9322324.1"/>
    <property type="molecule type" value="Genomic_DNA"/>
</dbReference>
<dbReference type="Gene3D" id="2.160.20.10">
    <property type="entry name" value="Single-stranded right-handed beta-helix, Pectin lyase-like"/>
    <property type="match status" value="1"/>
</dbReference>
<evidence type="ECO:0000256" key="10">
    <source>
        <dbReference type="SAM" id="SignalP"/>
    </source>
</evidence>
<proteinExistence type="inferred from homology"/>
<keyword evidence="4" id="KW-0964">Secreted</keyword>
<evidence type="ECO:0000256" key="7">
    <source>
        <dbReference type="ARBA" id="ARBA00023316"/>
    </source>
</evidence>
<dbReference type="Proteomes" id="UP001642487">
    <property type="component" value="Chromosome 5"/>
</dbReference>
<gene>
    <name evidence="11" type="ORF">CITCOLO1_LOCUS14467</name>
</gene>
<dbReference type="SMART" id="SM00710">
    <property type="entry name" value="PbH1"/>
    <property type="match status" value="3"/>
</dbReference>
<keyword evidence="6 8" id="KW-0326">Glycosidase</keyword>
<evidence type="ECO:0000313" key="12">
    <source>
        <dbReference type="Proteomes" id="UP001642487"/>
    </source>
</evidence>
<evidence type="ECO:0000256" key="8">
    <source>
        <dbReference type="RuleBase" id="RU361169"/>
    </source>
</evidence>
<comment type="similarity">
    <text evidence="2 8">Belongs to the glycosyl hydrolase 28 family.</text>
</comment>
<name>A0ABP0YP80_9ROSI</name>
<sequence length="448" mass="50253">MYFRFSSFAFCISFIIFFFCLLFPVHGRWHNHAKKHKQHSHHHDDHYFTISQPPSTSPSPASPPGDDDDNGGSSSSINSTGIFDVRHFGAIGDGTTDDTAAFKMAWDTACQRDDNDNDYDYDYAIILVPYGFSFMIQSTIFTGPCKNDIVFQVDGSLIAPDGPDAWPKSYSAHQWLVFYRVYNMSLRGNGLIDGRGQKWWDLPCKPHKAIRFFMSSNLTVEGLRVKDSPQFHFRFDNCKDVYIDSLHITAPALSPNTDGIHIENTNGVQIFNSVVANVFHLSIGSLGKHNSRACVSNITVRDSIIKVSDNGVRIKTWQGGYGAVRGVSFNNINIDNVRNPIIIDQFYCLNKGCLNQTSAVLVSDITYIDIKGTYDIRSRPMHFGCSDSMPCMNLTLANIELFPSKGEILLDPFCWNAYGNLQTLTIPPVACLLESSSRSFLESEKDYC</sequence>
<organism evidence="11 12">
    <name type="scientific">Citrullus colocynthis</name>
    <name type="common">colocynth</name>
    <dbReference type="NCBI Taxonomy" id="252529"/>
    <lineage>
        <taxon>Eukaryota</taxon>
        <taxon>Viridiplantae</taxon>
        <taxon>Streptophyta</taxon>
        <taxon>Embryophyta</taxon>
        <taxon>Tracheophyta</taxon>
        <taxon>Spermatophyta</taxon>
        <taxon>Magnoliopsida</taxon>
        <taxon>eudicotyledons</taxon>
        <taxon>Gunneridae</taxon>
        <taxon>Pentapetalae</taxon>
        <taxon>rosids</taxon>
        <taxon>fabids</taxon>
        <taxon>Cucurbitales</taxon>
        <taxon>Cucurbitaceae</taxon>
        <taxon>Benincaseae</taxon>
        <taxon>Citrullus</taxon>
    </lineage>
</organism>
<feature type="region of interest" description="Disordered" evidence="9">
    <location>
        <begin position="47"/>
        <end position="74"/>
    </location>
</feature>
<keyword evidence="10" id="KW-0732">Signal</keyword>